<dbReference type="AlphaFoldDB" id="A0A0C3MKB4"/>
<accession>A0A0C3MKB4</accession>
<reference evidence="1 2" key="1">
    <citation type="submission" date="2014-04" db="EMBL/GenBank/DDBJ databases">
        <authorList>
            <consortium name="DOE Joint Genome Institute"/>
            <person name="Kuo A."/>
            <person name="Girlanda M."/>
            <person name="Perotto S."/>
            <person name="Kohler A."/>
            <person name="Nagy L.G."/>
            <person name="Floudas D."/>
            <person name="Copeland A."/>
            <person name="Barry K.W."/>
            <person name="Cichocki N."/>
            <person name="Veneault-Fourrey C."/>
            <person name="LaButti K."/>
            <person name="Lindquist E.A."/>
            <person name="Lipzen A."/>
            <person name="Lundell T."/>
            <person name="Morin E."/>
            <person name="Murat C."/>
            <person name="Sun H."/>
            <person name="Tunlid A."/>
            <person name="Henrissat B."/>
            <person name="Grigoriev I.V."/>
            <person name="Hibbett D.S."/>
            <person name="Martin F."/>
            <person name="Nordberg H.P."/>
            <person name="Cantor M.N."/>
            <person name="Hua S.X."/>
        </authorList>
    </citation>
    <scope>NUCLEOTIDE SEQUENCE [LARGE SCALE GENOMIC DNA]</scope>
    <source>
        <strain evidence="1 2">MUT 4182</strain>
    </source>
</reference>
<reference evidence="2" key="2">
    <citation type="submission" date="2015-01" db="EMBL/GenBank/DDBJ databases">
        <title>Evolutionary Origins and Diversification of the Mycorrhizal Mutualists.</title>
        <authorList>
            <consortium name="DOE Joint Genome Institute"/>
            <consortium name="Mycorrhizal Genomics Consortium"/>
            <person name="Kohler A."/>
            <person name="Kuo A."/>
            <person name="Nagy L.G."/>
            <person name="Floudas D."/>
            <person name="Copeland A."/>
            <person name="Barry K.W."/>
            <person name="Cichocki N."/>
            <person name="Veneault-Fourrey C."/>
            <person name="LaButti K."/>
            <person name="Lindquist E.A."/>
            <person name="Lipzen A."/>
            <person name="Lundell T."/>
            <person name="Morin E."/>
            <person name="Murat C."/>
            <person name="Riley R."/>
            <person name="Ohm R."/>
            <person name="Sun H."/>
            <person name="Tunlid A."/>
            <person name="Henrissat B."/>
            <person name="Grigoriev I.V."/>
            <person name="Hibbett D.S."/>
            <person name="Martin F."/>
        </authorList>
    </citation>
    <scope>NUCLEOTIDE SEQUENCE [LARGE SCALE GENOMIC DNA]</scope>
    <source>
        <strain evidence="2">MUT 4182</strain>
    </source>
</reference>
<evidence type="ECO:0000313" key="1">
    <source>
        <dbReference type="EMBL" id="KIO34157.1"/>
    </source>
</evidence>
<name>A0A0C3MKB4_9AGAM</name>
<evidence type="ECO:0000313" key="2">
    <source>
        <dbReference type="Proteomes" id="UP000054248"/>
    </source>
</evidence>
<keyword evidence="2" id="KW-1185">Reference proteome</keyword>
<dbReference type="EMBL" id="KN822944">
    <property type="protein sequence ID" value="KIO34157.1"/>
    <property type="molecule type" value="Genomic_DNA"/>
</dbReference>
<organism evidence="1 2">
    <name type="scientific">Tulasnella calospora MUT 4182</name>
    <dbReference type="NCBI Taxonomy" id="1051891"/>
    <lineage>
        <taxon>Eukaryota</taxon>
        <taxon>Fungi</taxon>
        <taxon>Dikarya</taxon>
        <taxon>Basidiomycota</taxon>
        <taxon>Agaricomycotina</taxon>
        <taxon>Agaricomycetes</taxon>
        <taxon>Cantharellales</taxon>
        <taxon>Tulasnellaceae</taxon>
        <taxon>Tulasnella</taxon>
    </lineage>
</organism>
<dbReference type="OrthoDB" id="3149405at2759"/>
<dbReference type="HOGENOM" id="CLU_041170_1_0_1"/>
<gene>
    <name evidence="1" type="ORF">M407DRAFT_17068</name>
</gene>
<proteinExistence type="predicted"/>
<sequence length="402" mass="46053">MVALACDVLKTVAIFGPHGELPDKKTDAEGWNEAWNRYLEWRFHPNPTLNNTSAPNRLLPLFEISDNPLTRKAWLAESKALSTVLLKKQVGMTDFIRDQWGSFALGWLSLGPEERSKHVLRTLIRLCDTFDFERSRFFCPESTTAFLERDSGRGLLDLVTPFAPLPNQTRKRDEPTFLFHPHYDCAMGYDQPCPVGRDPAIWDMIRNNNYCARSEFLCRMLFYIICDALGVEVPPVETRKLWAAKTEGREIYSRLPDSINAVDGFEKEVIGSLQEMQKKAVWIRDWKFGHPPHKTICGKPVAVQSPTPIVPLRAFEQAISSSQKDVYTIPPPDKGFIRSSDLISQIVYLQDKCRELKELAYMKGGEKAWFICLYQDTWTAAYLRVFRNHGFRNGDPKAVAVM</sequence>
<dbReference type="Proteomes" id="UP000054248">
    <property type="component" value="Unassembled WGS sequence"/>
</dbReference>
<protein>
    <submittedName>
        <fullName evidence="1">Uncharacterized protein</fullName>
    </submittedName>
</protein>